<dbReference type="InterPro" id="IPR002885">
    <property type="entry name" value="PPR_rpt"/>
</dbReference>
<dbReference type="AlphaFoldDB" id="A0AA36E410"/>
<dbReference type="InterPro" id="IPR032867">
    <property type="entry name" value="DYW_dom"/>
</dbReference>
<evidence type="ECO:0000256" key="3">
    <source>
        <dbReference type="PROSITE-ProRule" id="PRU00708"/>
    </source>
</evidence>
<dbReference type="FunFam" id="1.25.40.10:FF:000285">
    <property type="entry name" value="Pentatricopeptide repeat-containing protein, chloroplastic"/>
    <property type="match status" value="1"/>
</dbReference>
<proteinExistence type="inferred from homology"/>
<dbReference type="GO" id="GO:0003723">
    <property type="term" value="F:RNA binding"/>
    <property type="evidence" value="ECO:0007669"/>
    <property type="project" value="InterPro"/>
</dbReference>
<keyword evidence="2" id="KW-0677">Repeat</keyword>
<evidence type="ECO:0000256" key="1">
    <source>
        <dbReference type="ARBA" id="ARBA00006643"/>
    </source>
</evidence>
<feature type="repeat" description="PPR" evidence="3">
    <location>
        <begin position="326"/>
        <end position="356"/>
    </location>
</feature>
<organism evidence="5 6">
    <name type="scientific">Lactuca saligna</name>
    <name type="common">Willowleaf lettuce</name>
    <dbReference type="NCBI Taxonomy" id="75948"/>
    <lineage>
        <taxon>Eukaryota</taxon>
        <taxon>Viridiplantae</taxon>
        <taxon>Streptophyta</taxon>
        <taxon>Embryophyta</taxon>
        <taxon>Tracheophyta</taxon>
        <taxon>Spermatophyta</taxon>
        <taxon>Magnoliopsida</taxon>
        <taxon>eudicotyledons</taxon>
        <taxon>Gunneridae</taxon>
        <taxon>Pentapetalae</taxon>
        <taxon>asterids</taxon>
        <taxon>campanulids</taxon>
        <taxon>Asterales</taxon>
        <taxon>Asteraceae</taxon>
        <taxon>Cichorioideae</taxon>
        <taxon>Cichorieae</taxon>
        <taxon>Lactucinae</taxon>
        <taxon>Lactuca</taxon>
    </lineage>
</organism>
<dbReference type="PANTHER" id="PTHR47926:SF469">
    <property type="entry name" value="DYW DOMAIN-CONTAINING PROTEIN"/>
    <property type="match status" value="1"/>
</dbReference>
<dbReference type="Pfam" id="PF20431">
    <property type="entry name" value="E_motif"/>
    <property type="match status" value="1"/>
</dbReference>
<reference evidence="5" key="1">
    <citation type="submission" date="2023-04" db="EMBL/GenBank/DDBJ databases">
        <authorList>
            <person name="Vijverberg K."/>
            <person name="Xiong W."/>
            <person name="Schranz E."/>
        </authorList>
    </citation>
    <scope>NUCLEOTIDE SEQUENCE</scope>
</reference>
<feature type="repeat" description="PPR" evidence="3">
    <location>
        <begin position="188"/>
        <end position="222"/>
    </location>
</feature>
<feature type="repeat" description="PPR" evidence="3">
    <location>
        <begin position="291"/>
        <end position="325"/>
    </location>
</feature>
<gene>
    <name evidence="5" type="ORF">LSALG_LOCUS21125</name>
</gene>
<dbReference type="Pfam" id="PF13041">
    <property type="entry name" value="PPR_2"/>
    <property type="match status" value="2"/>
</dbReference>
<dbReference type="EMBL" id="OX465080">
    <property type="protein sequence ID" value="CAI9281428.1"/>
    <property type="molecule type" value="Genomic_DNA"/>
</dbReference>
<keyword evidence="6" id="KW-1185">Reference proteome</keyword>
<feature type="domain" description="DYW" evidence="4">
    <location>
        <begin position="518"/>
        <end position="586"/>
    </location>
</feature>
<dbReference type="Pfam" id="PF01535">
    <property type="entry name" value="PPR"/>
    <property type="match status" value="1"/>
</dbReference>
<feature type="repeat" description="PPR" evidence="3">
    <location>
        <begin position="87"/>
        <end position="121"/>
    </location>
</feature>
<sequence length="586" mass="67150">MKPISSHAPSLSRFASQSNQTHLEPLISVIKSTTQRTQLLQIHAYLLRTSLLQESTFSVPFLNRISLPPNQNLNYSLQIFSQILNPNVMHYNTMIRAYSMSIHPERGFYVYRDMIRQGIRPNPQSSSFVTKSCIRSSSLFRGLQIHARIFRDGHHSDTLLLTTLMDFYSSSANSNNARKVFDEMPQRDTIAWNVLISCYTRNNRTRDALHLFDTMQSQEHKCKPDDVTCLLTLQACSNLCMLEFGERVHEYIKHHGYNQSLNLCNSLVSMYSKCGDLKKAYEVFKDIPNKDVVSWTSMISGFASSGYGQEAINVFKEMVKTGIPPDEQTFTALLSGCSHSGLINEARFIFDQMEKQFNVTPNVHHYGCIVDLMGRVGLLEDAYNLIISMKCTPDATIWRTLLGSCKLHSHFDLGERVINHLIELKGQEAGDYILLLNIYHSIGNFEKVMEIRKLMKEKGIQTTPSASTIEIKGEIHEFRVDDTLHLRIGEVYEKLDEIEKQLKIGGYVEEIGGKGRYHSEKLAMAFGVLVTPPRTKLRVAKDLRICVDCHNFAKVFSGVYDREVVIRDRMRFHHFREGRCSCNDFW</sequence>
<evidence type="ECO:0000313" key="5">
    <source>
        <dbReference type="EMBL" id="CAI9281428.1"/>
    </source>
</evidence>
<dbReference type="PANTHER" id="PTHR47926">
    <property type="entry name" value="PENTATRICOPEPTIDE REPEAT-CONTAINING PROTEIN"/>
    <property type="match status" value="1"/>
</dbReference>
<protein>
    <recommendedName>
        <fullName evidence="4">DYW domain-containing protein</fullName>
    </recommendedName>
</protein>
<dbReference type="InterPro" id="IPR046960">
    <property type="entry name" value="PPR_At4g14850-like_plant"/>
</dbReference>
<accession>A0AA36E410</accession>
<evidence type="ECO:0000259" key="4">
    <source>
        <dbReference type="Pfam" id="PF14432"/>
    </source>
</evidence>
<dbReference type="PROSITE" id="PS51375">
    <property type="entry name" value="PPR"/>
    <property type="match status" value="5"/>
</dbReference>
<dbReference type="Pfam" id="PF14432">
    <property type="entry name" value="DYW_deaminase"/>
    <property type="match status" value="1"/>
</dbReference>
<evidence type="ECO:0000313" key="6">
    <source>
        <dbReference type="Proteomes" id="UP001177003"/>
    </source>
</evidence>
<dbReference type="GO" id="GO:0009451">
    <property type="term" value="P:RNA modification"/>
    <property type="evidence" value="ECO:0007669"/>
    <property type="project" value="InterPro"/>
</dbReference>
<dbReference type="NCBIfam" id="TIGR00756">
    <property type="entry name" value="PPR"/>
    <property type="match status" value="5"/>
</dbReference>
<comment type="similarity">
    <text evidence="1">Belongs to the PPR family. PCMP-H subfamily.</text>
</comment>
<dbReference type="FunFam" id="1.25.40.10:FF:000242">
    <property type="entry name" value="Pentatricopeptide repeat-containing protein"/>
    <property type="match status" value="1"/>
</dbReference>
<feature type="repeat" description="PPR" evidence="3">
    <location>
        <begin position="260"/>
        <end position="290"/>
    </location>
</feature>
<dbReference type="Proteomes" id="UP001177003">
    <property type="component" value="Chromosome 4"/>
</dbReference>
<dbReference type="InterPro" id="IPR011990">
    <property type="entry name" value="TPR-like_helical_dom_sf"/>
</dbReference>
<dbReference type="InterPro" id="IPR046848">
    <property type="entry name" value="E_motif"/>
</dbReference>
<evidence type="ECO:0000256" key="2">
    <source>
        <dbReference type="ARBA" id="ARBA00022737"/>
    </source>
</evidence>
<dbReference type="Gene3D" id="1.25.40.10">
    <property type="entry name" value="Tetratricopeptide repeat domain"/>
    <property type="match status" value="3"/>
</dbReference>
<name>A0AA36E410_LACSI</name>
<dbReference type="GO" id="GO:0008270">
    <property type="term" value="F:zinc ion binding"/>
    <property type="evidence" value="ECO:0007669"/>
    <property type="project" value="InterPro"/>
</dbReference>